<accession>A0A1J5QZX6</accession>
<dbReference type="EMBL" id="MLJW01000555">
    <property type="protein sequence ID" value="OIQ85284.1"/>
    <property type="molecule type" value="Genomic_DNA"/>
</dbReference>
<sequence>MKFITSADGARGATDLAPGAGGLLLFTPEQWQTASATWPTPGIAGLVLPNDLDVRTLAFDLSHFASIDLQFPKWTDGRAYSQARLLRVRLGYRGALRATGEVLVDMALPLARTGFDTAVLRPGQSLQAAQRALQFFEGLWPGFDDAALQEAQASSPVSLPRSGGVRGSTDGGAATPPSPHPQPAYYQGDVLDPQPLFLKRLQGMAGWPVSREGEANLGRPGLALEIAA</sequence>
<protein>
    <recommendedName>
        <fullName evidence="3">DUF934 domain-containing protein</fullName>
    </recommendedName>
</protein>
<reference evidence="2" key="1">
    <citation type="submission" date="2016-10" db="EMBL/GenBank/DDBJ databases">
        <title>Sequence of Gallionella enrichment culture.</title>
        <authorList>
            <person name="Poehlein A."/>
            <person name="Muehling M."/>
            <person name="Daniel R."/>
        </authorList>
    </citation>
    <scope>NUCLEOTIDE SEQUENCE</scope>
</reference>
<dbReference type="Pfam" id="PF06073">
    <property type="entry name" value="DUF934"/>
    <property type="match status" value="1"/>
</dbReference>
<dbReference type="AlphaFoldDB" id="A0A1J5QZX6"/>
<evidence type="ECO:0000313" key="2">
    <source>
        <dbReference type="EMBL" id="OIQ85284.1"/>
    </source>
</evidence>
<organism evidence="2">
    <name type="scientific">mine drainage metagenome</name>
    <dbReference type="NCBI Taxonomy" id="410659"/>
    <lineage>
        <taxon>unclassified sequences</taxon>
        <taxon>metagenomes</taxon>
        <taxon>ecological metagenomes</taxon>
    </lineage>
</organism>
<gene>
    <name evidence="2" type="ORF">GALL_328850</name>
</gene>
<dbReference type="InterPro" id="IPR008318">
    <property type="entry name" value="UCP030820"/>
</dbReference>
<comment type="caution">
    <text evidence="2">The sequence shown here is derived from an EMBL/GenBank/DDBJ whole genome shotgun (WGS) entry which is preliminary data.</text>
</comment>
<evidence type="ECO:0008006" key="3">
    <source>
        <dbReference type="Google" id="ProtNLM"/>
    </source>
</evidence>
<evidence type="ECO:0000256" key="1">
    <source>
        <dbReference type="SAM" id="MobiDB-lite"/>
    </source>
</evidence>
<proteinExistence type="predicted"/>
<name>A0A1J5QZX6_9ZZZZ</name>
<feature type="region of interest" description="Disordered" evidence="1">
    <location>
        <begin position="151"/>
        <end position="187"/>
    </location>
</feature>